<dbReference type="Pfam" id="PF11287">
    <property type="entry name" value="DUF3088"/>
    <property type="match status" value="1"/>
</dbReference>
<dbReference type="EMBL" id="BMYO01000001">
    <property type="protein sequence ID" value="GHD55718.1"/>
    <property type="molecule type" value="Genomic_DNA"/>
</dbReference>
<evidence type="ECO:0008006" key="3">
    <source>
        <dbReference type="Google" id="ProtNLM"/>
    </source>
</evidence>
<evidence type="ECO:0000313" key="1">
    <source>
        <dbReference type="EMBL" id="GHD55718.1"/>
    </source>
</evidence>
<name>A0ABQ3GV32_9NEIS</name>
<gene>
    <name evidence="1" type="ORF">GCM10007350_01730</name>
</gene>
<organism evidence="1 2">
    <name type="scientific">Jeongeupia chitinilytica</name>
    <dbReference type="NCBI Taxonomy" id="1041641"/>
    <lineage>
        <taxon>Bacteria</taxon>
        <taxon>Pseudomonadati</taxon>
        <taxon>Pseudomonadota</taxon>
        <taxon>Betaproteobacteria</taxon>
        <taxon>Neisseriales</taxon>
        <taxon>Chitinibacteraceae</taxon>
        <taxon>Jeongeupia</taxon>
    </lineage>
</organism>
<protein>
    <recommendedName>
        <fullName evidence="3">DUF3088 domain-containing protein</fullName>
    </recommendedName>
</protein>
<dbReference type="InterPro" id="IPR021439">
    <property type="entry name" value="DUF3088"/>
</dbReference>
<dbReference type="Proteomes" id="UP000604737">
    <property type="component" value="Unassembled WGS sequence"/>
</dbReference>
<reference evidence="2" key="1">
    <citation type="journal article" date="2019" name="Int. J. Syst. Evol. Microbiol.">
        <title>The Global Catalogue of Microorganisms (GCM) 10K type strain sequencing project: providing services to taxonomists for standard genome sequencing and annotation.</title>
        <authorList>
            <consortium name="The Broad Institute Genomics Platform"/>
            <consortium name="The Broad Institute Genome Sequencing Center for Infectious Disease"/>
            <person name="Wu L."/>
            <person name="Ma J."/>
        </authorList>
    </citation>
    <scope>NUCLEOTIDE SEQUENCE [LARGE SCALE GENOMIC DNA]</scope>
    <source>
        <strain evidence="2">KCTC 23701</strain>
    </source>
</reference>
<keyword evidence="2" id="KW-1185">Reference proteome</keyword>
<proteinExistence type="predicted"/>
<evidence type="ECO:0000313" key="2">
    <source>
        <dbReference type="Proteomes" id="UP000604737"/>
    </source>
</evidence>
<comment type="caution">
    <text evidence="1">The sequence shown here is derived from an EMBL/GenBank/DDBJ whole genome shotgun (WGS) entry which is preliminary data.</text>
</comment>
<accession>A0ABQ3GV32</accession>
<sequence>MPIAQDTLYLLTPGYAVDDHGPHFCADCATVEGFLAYYPQLAGRFAIERIGFSRPRPELVPLLGDDHQGCPVLILAAASEAGADLPLQTANGLRFIDEPKAILRYLGRKHGVGTPS</sequence>
<dbReference type="RefSeq" id="WP_189458263.1">
    <property type="nucleotide sequence ID" value="NZ_BMYO01000001.1"/>
</dbReference>